<evidence type="ECO:0000313" key="1">
    <source>
        <dbReference type="Proteomes" id="UP000000437"/>
    </source>
</evidence>
<reference evidence="2" key="1">
    <citation type="submission" date="2025-08" db="UniProtKB">
        <authorList>
            <consortium name="RefSeq"/>
        </authorList>
    </citation>
    <scope>IDENTIFICATION</scope>
    <source>
        <strain evidence="2">Tuebingen</strain>
        <tissue evidence="2">Fibroblasts and whole tissue</tissue>
    </source>
</reference>
<dbReference type="RefSeq" id="XP_073794111.1">
    <property type="nucleotide sequence ID" value="XM_073938010.1"/>
</dbReference>
<accession>A0AC58IIS5</accession>
<gene>
    <name evidence="2" type="primary">armc1l</name>
    <name evidence="2" type="synonym">cb398</name>
    <name evidence="2" type="synonym">sb:cb398</name>
    <name evidence="2" type="synonym">zgc:56200</name>
</gene>
<name>A0AC58IIS5_DANRE</name>
<organism evidence="1 2">
    <name type="scientific">Danio rerio</name>
    <name type="common">Zebrafish</name>
    <name type="synonym">Brachydanio rerio</name>
    <dbReference type="NCBI Taxonomy" id="7955"/>
    <lineage>
        <taxon>Eukaryota</taxon>
        <taxon>Metazoa</taxon>
        <taxon>Chordata</taxon>
        <taxon>Craniata</taxon>
        <taxon>Vertebrata</taxon>
        <taxon>Euteleostomi</taxon>
        <taxon>Actinopterygii</taxon>
        <taxon>Neopterygii</taxon>
        <taxon>Teleostei</taxon>
        <taxon>Ostariophysi</taxon>
        <taxon>Cypriniformes</taxon>
        <taxon>Danionidae</taxon>
        <taxon>Danioninae</taxon>
        <taxon>Danio</taxon>
    </lineage>
</organism>
<dbReference type="Proteomes" id="UP000000437">
    <property type="component" value="Chromosome 23"/>
</dbReference>
<proteinExistence type="predicted"/>
<keyword evidence="1" id="KW-1185">Reference proteome</keyword>
<evidence type="ECO:0000313" key="2">
    <source>
        <dbReference type="RefSeq" id="XP_073794111.1"/>
    </source>
</evidence>
<sequence length="273" mass="30326">MMDALSVVTQLRDLASEPQNREVIVQDQGCLPGLVLFLDHKDPKVLFATLQALRYLAESPRNINTMRNELGMMVSLESLIKRTDLTTDITDLAKEVHDLLNAQSQRPGCQTPEQQKKKKNKPQFFINSTNKKAKSVTLHIQGLDGADQRGVCEEALLRVKGVISFTFQMALKRCTVRIRADLPTESLATAIASTKVLSAKQVVKDENGEEVLIPLSTSGSKVEENSHLPDYLPEEESPEKELDRAVSRTGAKQDAGGSWLNTAASFLTKTFYW</sequence>
<protein>
    <submittedName>
        <fullName evidence="2">Armadillo repeat containing 1, like isoform X1</fullName>
    </submittedName>
</protein>